<proteinExistence type="predicted"/>
<keyword evidence="5" id="KW-1185">Reference proteome</keyword>
<comment type="caution">
    <text evidence="4">The sequence shown here is derived from an EMBL/GenBank/DDBJ whole genome shotgun (WGS) entry which is preliminary data.</text>
</comment>
<protein>
    <recommendedName>
        <fullName evidence="2">Trafficking protein particle complex subunit 13</fullName>
    </recommendedName>
</protein>
<feature type="non-terminal residue" evidence="4">
    <location>
        <position position="1"/>
    </location>
</feature>
<dbReference type="Pfam" id="PF06159">
    <property type="entry name" value="TRAPPC13_N"/>
    <property type="match status" value="1"/>
</dbReference>
<comment type="subunit">
    <text evidence="1">Part of the multisubunit TRAPP (transport protein particle) complex.</text>
</comment>
<name>A0ABD0Q7U2_CIRMR</name>
<feature type="domain" description="Trafficking protein particle complex subunit 13 N-terminal" evidence="3">
    <location>
        <begin position="1"/>
        <end position="44"/>
    </location>
</feature>
<dbReference type="PANTHER" id="PTHR13134">
    <property type="entry name" value="TRAFFICKING PROTEIN PARTICLE COMPLEX SUBUNIT 13"/>
    <property type="match status" value="1"/>
</dbReference>
<dbReference type="AlphaFoldDB" id="A0ABD0Q7U2"/>
<sequence length="50" mass="5503">ADLQTSSQRLNLSASNSAVSELKPECCIDDVIHHEVKEIGTHMYVTFDGL</sequence>
<reference evidence="4 5" key="1">
    <citation type="submission" date="2024-05" db="EMBL/GenBank/DDBJ databases">
        <title>Genome sequencing and assembly of Indian major carp, Cirrhinus mrigala (Hamilton, 1822).</title>
        <authorList>
            <person name="Mohindra V."/>
            <person name="Chowdhury L.M."/>
            <person name="Lal K."/>
            <person name="Jena J.K."/>
        </authorList>
    </citation>
    <scope>NUCLEOTIDE SEQUENCE [LARGE SCALE GENOMIC DNA]</scope>
    <source>
        <strain evidence="4">CM1030</strain>
        <tissue evidence="4">Blood</tissue>
    </source>
</reference>
<dbReference type="Proteomes" id="UP001529510">
    <property type="component" value="Unassembled WGS sequence"/>
</dbReference>
<organism evidence="4 5">
    <name type="scientific">Cirrhinus mrigala</name>
    <name type="common">Mrigala</name>
    <dbReference type="NCBI Taxonomy" id="683832"/>
    <lineage>
        <taxon>Eukaryota</taxon>
        <taxon>Metazoa</taxon>
        <taxon>Chordata</taxon>
        <taxon>Craniata</taxon>
        <taxon>Vertebrata</taxon>
        <taxon>Euteleostomi</taxon>
        <taxon>Actinopterygii</taxon>
        <taxon>Neopterygii</taxon>
        <taxon>Teleostei</taxon>
        <taxon>Ostariophysi</taxon>
        <taxon>Cypriniformes</taxon>
        <taxon>Cyprinidae</taxon>
        <taxon>Labeoninae</taxon>
        <taxon>Labeonini</taxon>
        <taxon>Cirrhinus</taxon>
    </lineage>
</organism>
<evidence type="ECO:0000259" key="3">
    <source>
        <dbReference type="Pfam" id="PF06159"/>
    </source>
</evidence>
<dbReference type="EMBL" id="JAMKFB020000010">
    <property type="protein sequence ID" value="KAL0182022.1"/>
    <property type="molecule type" value="Genomic_DNA"/>
</dbReference>
<evidence type="ECO:0000313" key="5">
    <source>
        <dbReference type="Proteomes" id="UP001529510"/>
    </source>
</evidence>
<evidence type="ECO:0000256" key="2">
    <source>
        <dbReference type="ARBA" id="ARBA00021500"/>
    </source>
</evidence>
<accession>A0ABD0Q7U2</accession>
<gene>
    <name evidence="4" type="ORF">M9458_021397</name>
</gene>
<dbReference type="InterPro" id="IPR010378">
    <property type="entry name" value="TRAPPC13"/>
</dbReference>
<evidence type="ECO:0000256" key="1">
    <source>
        <dbReference type="ARBA" id="ARBA00011698"/>
    </source>
</evidence>
<dbReference type="PANTHER" id="PTHR13134:SF3">
    <property type="entry name" value="TRAFFICKING PROTEIN PARTICLE COMPLEX SUBUNIT 13"/>
    <property type="match status" value="1"/>
</dbReference>
<evidence type="ECO:0000313" key="4">
    <source>
        <dbReference type="EMBL" id="KAL0182022.1"/>
    </source>
</evidence>
<dbReference type="InterPro" id="IPR055427">
    <property type="entry name" value="TRAPPC13_N"/>
</dbReference>